<accession>A0ABW4JTL2</accession>
<dbReference type="EMBL" id="JBHUFA010000001">
    <property type="protein sequence ID" value="MFD1694783.1"/>
    <property type="molecule type" value="Genomic_DNA"/>
</dbReference>
<comment type="caution">
    <text evidence="5">The sequence shown here is derived from an EMBL/GenBank/DDBJ whole genome shotgun (WGS) entry which is preliminary data.</text>
</comment>
<evidence type="ECO:0000256" key="2">
    <source>
        <dbReference type="ARBA" id="ARBA00022741"/>
    </source>
</evidence>
<dbReference type="SMART" id="SM00382">
    <property type="entry name" value="AAA"/>
    <property type="match status" value="1"/>
</dbReference>
<evidence type="ECO:0000259" key="4">
    <source>
        <dbReference type="PROSITE" id="PS50893"/>
    </source>
</evidence>
<dbReference type="InterPro" id="IPR003439">
    <property type="entry name" value="ABC_transporter-like_ATP-bd"/>
</dbReference>
<keyword evidence="1" id="KW-0813">Transport</keyword>
<dbReference type="InterPro" id="IPR032823">
    <property type="entry name" value="BCA_ABC_TP_C"/>
</dbReference>
<dbReference type="InterPro" id="IPR003593">
    <property type="entry name" value="AAA+_ATPase"/>
</dbReference>
<feature type="domain" description="ABC transporter" evidence="4">
    <location>
        <begin position="5"/>
        <end position="246"/>
    </location>
</feature>
<evidence type="ECO:0000313" key="6">
    <source>
        <dbReference type="Proteomes" id="UP001597327"/>
    </source>
</evidence>
<name>A0ABW4JTL2_9HYPH</name>
<gene>
    <name evidence="5" type="ORF">ACFSC7_04590</name>
</gene>
<evidence type="ECO:0000256" key="1">
    <source>
        <dbReference type="ARBA" id="ARBA00022448"/>
    </source>
</evidence>
<organism evidence="5 6">
    <name type="scientific">Roseibium aestuarii</name>
    <dbReference type="NCBI Taxonomy" id="2600299"/>
    <lineage>
        <taxon>Bacteria</taxon>
        <taxon>Pseudomonadati</taxon>
        <taxon>Pseudomonadota</taxon>
        <taxon>Alphaproteobacteria</taxon>
        <taxon>Hyphomicrobiales</taxon>
        <taxon>Stappiaceae</taxon>
        <taxon>Roseibium</taxon>
    </lineage>
</organism>
<proteinExistence type="predicted"/>
<protein>
    <submittedName>
        <fullName evidence="5">ABC transporter ATP-binding protein</fullName>
    </submittedName>
</protein>
<dbReference type="Pfam" id="PF12399">
    <property type="entry name" value="BCA_ABC_TP_C"/>
    <property type="match status" value="1"/>
</dbReference>
<dbReference type="PANTHER" id="PTHR45772:SF2">
    <property type="entry name" value="ABC TRANSPORTER ATP-BINDING PROTEIN"/>
    <property type="match status" value="1"/>
</dbReference>
<dbReference type="InterPro" id="IPR027417">
    <property type="entry name" value="P-loop_NTPase"/>
</dbReference>
<evidence type="ECO:0000313" key="5">
    <source>
        <dbReference type="EMBL" id="MFD1694783.1"/>
    </source>
</evidence>
<dbReference type="PANTHER" id="PTHR45772">
    <property type="entry name" value="CONSERVED COMPONENT OF ABC TRANSPORTER FOR NATURAL AMINO ACIDS-RELATED"/>
    <property type="match status" value="1"/>
</dbReference>
<dbReference type="Pfam" id="PF00005">
    <property type="entry name" value="ABC_tran"/>
    <property type="match status" value="1"/>
</dbReference>
<dbReference type="CDD" id="cd03219">
    <property type="entry name" value="ABC_Mj1267_LivG_branched"/>
    <property type="match status" value="1"/>
</dbReference>
<dbReference type="GO" id="GO:0005524">
    <property type="term" value="F:ATP binding"/>
    <property type="evidence" value="ECO:0007669"/>
    <property type="project" value="UniProtKB-KW"/>
</dbReference>
<dbReference type="RefSeq" id="WP_149891400.1">
    <property type="nucleotide sequence ID" value="NZ_JBHUFA010000001.1"/>
</dbReference>
<dbReference type="PROSITE" id="PS50893">
    <property type="entry name" value="ABC_TRANSPORTER_2"/>
    <property type="match status" value="1"/>
</dbReference>
<keyword evidence="6" id="KW-1185">Reference proteome</keyword>
<dbReference type="SUPFAM" id="SSF52540">
    <property type="entry name" value="P-loop containing nucleoside triphosphate hydrolases"/>
    <property type="match status" value="1"/>
</dbReference>
<keyword evidence="2" id="KW-0547">Nucleotide-binding</keyword>
<dbReference type="InterPro" id="IPR051120">
    <property type="entry name" value="ABC_AA/LPS_Transport"/>
</dbReference>
<dbReference type="Gene3D" id="3.40.50.300">
    <property type="entry name" value="P-loop containing nucleotide triphosphate hydrolases"/>
    <property type="match status" value="1"/>
</dbReference>
<dbReference type="Proteomes" id="UP001597327">
    <property type="component" value="Unassembled WGS sequence"/>
</dbReference>
<sequence>MSAVLELIGLNKAYGALQVTRDVSLEVRAGEVHALIGPNGAGKTTLIGQISGALRPESGRVRFEGRDVSALTLAERARAGLGRTFQITQILPEFTALENVALAVQAHQGHSFRFFRAAARDTRLNDAAMAVLAEVGLAERARVLAGALSHGERRSLELALALALQPKLLLLDEPMAGTGPAETEHLVALLKQVKQRCPLLLVEHDMAAVFELADRISVLVYGEIIATGTPEEIRANADVRAAYLGEEIPA</sequence>
<keyword evidence="3 5" id="KW-0067">ATP-binding</keyword>
<reference evidence="6" key="1">
    <citation type="journal article" date="2019" name="Int. J. Syst. Evol. Microbiol.">
        <title>The Global Catalogue of Microorganisms (GCM) 10K type strain sequencing project: providing services to taxonomists for standard genome sequencing and annotation.</title>
        <authorList>
            <consortium name="The Broad Institute Genomics Platform"/>
            <consortium name="The Broad Institute Genome Sequencing Center for Infectious Disease"/>
            <person name="Wu L."/>
            <person name="Ma J."/>
        </authorList>
    </citation>
    <scope>NUCLEOTIDE SEQUENCE [LARGE SCALE GENOMIC DNA]</scope>
    <source>
        <strain evidence="6">JCM 3369</strain>
    </source>
</reference>
<evidence type="ECO:0000256" key="3">
    <source>
        <dbReference type="ARBA" id="ARBA00022840"/>
    </source>
</evidence>